<dbReference type="InterPro" id="IPR042047">
    <property type="entry name" value="SleB_dom1"/>
</dbReference>
<dbReference type="CDD" id="cd00118">
    <property type="entry name" value="LysM"/>
    <property type="match status" value="2"/>
</dbReference>
<keyword evidence="1" id="KW-0732">Signal</keyword>
<dbReference type="Pfam" id="PF01476">
    <property type="entry name" value="LysM"/>
    <property type="match status" value="2"/>
</dbReference>
<dbReference type="RefSeq" id="WP_084115224.1">
    <property type="nucleotide sequence ID" value="NZ_FWXH01000004.1"/>
</dbReference>
<dbReference type="Gene3D" id="6.20.240.60">
    <property type="match status" value="1"/>
</dbReference>
<gene>
    <name evidence="4" type="ORF">SAMN02745134_01748</name>
</gene>
<dbReference type="InterPro" id="IPR011105">
    <property type="entry name" value="Cell_wall_hydrolase_SleB"/>
</dbReference>
<dbReference type="Pfam" id="PF07486">
    <property type="entry name" value="Hydrolase_2"/>
    <property type="match status" value="1"/>
</dbReference>
<dbReference type="EMBL" id="FWXH01000004">
    <property type="protein sequence ID" value="SMC22880.1"/>
    <property type="molecule type" value="Genomic_DNA"/>
</dbReference>
<dbReference type="Proteomes" id="UP000192468">
    <property type="component" value="Unassembled WGS sequence"/>
</dbReference>
<name>A0A1W1XG06_9CLOT</name>
<keyword evidence="5" id="KW-1185">Reference proteome</keyword>
<feature type="chain" id="PRO_5010704166" evidence="1">
    <location>
        <begin position="27"/>
        <end position="242"/>
    </location>
</feature>
<reference evidence="4 5" key="1">
    <citation type="submission" date="2017-04" db="EMBL/GenBank/DDBJ databases">
        <authorList>
            <person name="Afonso C.L."/>
            <person name="Miller P.J."/>
            <person name="Scott M.A."/>
            <person name="Spackman E."/>
            <person name="Goraichik I."/>
            <person name="Dimitrov K.M."/>
            <person name="Suarez D.L."/>
            <person name="Swayne D.E."/>
        </authorList>
    </citation>
    <scope>NUCLEOTIDE SEQUENCE [LARGE SCALE GENOMIC DNA]</scope>
    <source>
        <strain evidence="4 5">DSM 12555</strain>
    </source>
</reference>
<dbReference type="PROSITE" id="PS51782">
    <property type="entry name" value="LYSM"/>
    <property type="match status" value="2"/>
</dbReference>
<accession>A0A1W1XG06</accession>
<dbReference type="STRING" id="1121291.SAMN02745134_01748"/>
<evidence type="ECO:0000259" key="3">
    <source>
        <dbReference type="PROSITE" id="PS51782"/>
    </source>
</evidence>
<feature type="domain" description="HTH cro/C1-type" evidence="2">
    <location>
        <begin position="79"/>
        <end position="97"/>
    </location>
</feature>
<dbReference type="GO" id="GO:0016787">
    <property type="term" value="F:hydrolase activity"/>
    <property type="evidence" value="ECO:0007669"/>
    <property type="project" value="InterPro"/>
</dbReference>
<sequence>MLKSNKLKTLFFTVTLSLIISSTAQAATYNVTSGDSLFKIGKLFNESYNTLMINNNLSSPSLYSGQKLNVPASSYTVKSGDSLYKISQKFNTSIDWLRKVNNIWTNTLYSGQVIYVPFHYSYTQSEVDLLARLITAEAQGEPYSAKVAVGAVIMNRVKSPLFPKTIKDVIYEKNGQYYQFTPVLNGWINKPADADSIKAAYAALNGNDPTYGALYYFDNSATNTWLRAKPVAITIDKMIFSY</sequence>
<evidence type="ECO:0000256" key="1">
    <source>
        <dbReference type="SAM" id="SignalP"/>
    </source>
</evidence>
<dbReference type="Gene3D" id="3.10.350.10">
    <property type="entry name" value="LysM domain"/>
    <property type="match status" value="2"/>
</dbReference>
<evidence type="ECO:0000313" key="5">
    <source>
        <dbReference type="Proteomes" id="UP000192468"/>
    </source>
</evidence>
<dbReference type="PANTHER" id="PTHR33734:SF22">
    <property type="entry name" value="MEMBRANE-BOUND LYTIC MUREIN TRANSGLYCOSYLASE D"/>
    <property type="match status" value="1"/>
</dbReference>
<feature type="domain" description="LysM" evidence="3">
    <location>
        <begin position="73"/>
        <end position="116"/>
    </location>
</feature>
<evidence type="ECO:0000313" key="4">
    <source>
        <dbReference type="EMBL" id="SMC22880.1"/>
    </source>
</evidence>
<dbReference type="PROSITE" id="PS50943">
    <property type="entry name" value="HTH_CROC1"/>
    <property type="match status" value="1"/>
</dbReference>
<evidence type="ECO:0000259" key="2">
    <source>
        <dbReference type="PROSITE" id="PS50943"/>
    </source>
</evidence>
<dbReference type="OrthoDB" id="9785345at2"/>
<dbReference type="PANTHER" id="PTHR33734">
    <property type="entry name" value="LYSM DOMAIN-CONTAINING GPI-ANCHORED PROTEIN 2"/>
    <property type="match status" value="1"/>
</dbReference>
<dbReference type="InterPro" id="IPR001387">
    <property type="entry name" value="Cro/C1-type_HTH"/>
</dbReference>
<protein>
    <submittedName>
        <fullName evidence="4">LysM domain-containing protein</fullName>
    </submittedName>
</protein>
<dbReference type="AlphaFoldDB" id="A0A1W1XG06"/>
<dbReference type="SMART" id="SM00257">
    <property type="entry name" value="LysM"/>
    <property type="match status" value="2"/>
</dbReference>
<proteinExistence type="predicted"/>
<dbReference type="InterPro" id="IPR018392">
    <property type="entry name" value="LysM"/>
</dbReference>
<organism evidence="4 5">
    <name type="scientific">Clostridium acidisoli DSM 12555</name>
    <dbReference type="NCBI Taxonomy" id="1121291"/>
    <lineage>
        <taxon>Bacteria</taxon>
        <taxon>Bacillati</taxon>
        <taxon>Bacillota</taxon>
        <taxon>Clostridia</taxon>
        <taxon>Eubacteriales</taxon>
        <taxon>Clostridiaceae</taxon>
        <taxon>Clostridium</taxon>
    </lineage>
</organism>
<dbReference type="InterPro" id="IPR036779">
    <property type="entry name" value="LysM_dom_sf"/>
</dbReference>
<dbReference type="Gene3D" id="1.10.10.2520">
    <property type="entry name" value="Cell wall hydrolase SleB, domain 1"/>
    <property type="match status" value="1"/>
</dbReference>
<feature type="signal peptide" evidence="1">
    <location>
        <begin position="1"/>
        <end position="26"/>
    </location>
</feature>
<dbReference type="SUPFAM" id="SSF54106">
    <property type="entry name" value="LysM domain"/>
    <property type="match status" value="2"/>
</dbReference>
<feature type="domain" description="LysM" evidence="3">
    <location>
        <begin position="27"/>
        <end position="70"/>
    </location>
</feature>